<dbReference type="Proteomes" id="UP000838756">
    <property type="component" value="Unassembled WGS sequence"/>
</dbReference>
<keyword evidence="3" id="KW-1185">Reference proteome</keyword>
<feature type="compositionally biased region" description="Basic and acidic residues" evidence="1">
    <location>
        <begin position="1"/>
        <end position="10"/>
    </location>
</feature>
<dbReference type="AlphaFoldDB" id="A0A8S4QP79"/>
<name>A0A8S4QP79_9NEOP</name>
<proteinExistence type="predicted"/>
<evidence type="ECO:0000313" key="2">
    <source>
        <dbReference type="EMBL" id="CAH2215860.1"/>
    </source>
</evidence>
<feature type="region of interest" description="Disordered" evidence="1">
    <location>
        <begin position="1"/>
        <end position="38"/>
    </location>
</feature>
<dbReference type="EMBL" id="CAKXAJ010013150">
    <property type="protein sequence ID" value="CAH2215860.1"/>
    <property type="molecule type" value="Genomic_DNA"/>
</dbReference>
<evidence type="ECO:0000313" key="3">
    <source>
        <dbReference type="Proteomes" id="UP000838756"/>
    </source>
</evidence>
<evidence type="ECO:0000256" key="1">
    <source>
        <dbReference type="SAM" id="MobiDB-lite"/>
    </source>
</evidence>
<accession>A0A8S4QP79</accession>
<gene>
    <name evidence="2" type="primary">jg15802</name>
    <name evidence="2" type="ORF">PAEG_LOCUS3944</name>
</gene>
<reference evidence="2" key="1">
    <citation type="submission" date="2022-03" db="EMBL/GenBank/DDBJ databases">
        <authorList>
            <person name="Lindestad O."/>
        </authorList>
    </citation>
    <scope>NUCLEOTIDE SEQUENCE</scope>
</reference>
<protein>
    <submittedName>
        <fullName evidence="2">Jg15802 protein</fullName>
    </submittedName>
</protein>
<feature type="compositionally biased region" description="Basic and acidic residues" evidence="1">
    <location>
        <begin position="17"/>
        <end position="27"/>
    </location>
</feature>
<organism evidence="2 3">
    <name type="scientific">Pararge aegeria aegeria</name>
    <dbReference type="NCBI Taxonomy" id="348720"/>
    <lineage>
        <taxon>Eukaryota</taxon>
        <taxon>Metazoa</taxon>
        <taxon>Ecdysozoa</taxon>
        <taxon>Arthropoda</taxon>
        <taxon>Hexapoda</taxon>
        <taxon>Insecta</taxon>
        <taxon>Pterygota</taxon>
        <taxon>Neoptera</taxon>
        <taxon>Endopterygota</taxon>
        <taxon>Lepidoptera</taxon>
        <taxon>Glossata</taxon>
        <taxon>Ditrysia</taxon>
        <taxon>Papilionoidea</taxon>
        <taxon>Nymphalidae</taxon>
        <taxon>Satyrinae</taxon>
        <taxon>Satyrini</taxon>
        <taxon>Parargina</taxon>
        <taxon>Pararge</taxon>
    </lineage>
</organism>
<comment type="caution">
    <text evidence="2">The sequence shown here is derived from an EMBL/GenBank/DDBJ whole genome shotgun (WGS) entry which is preliminary data.</text>
</comment>
<dbReference type="OrthoDB" id="4680325at2759"/>
<sequence>NTRTLTREDSGSAASSPDREPPYRGERDDGEGTDSCYFPRTSHLLSPLSRSSLDLRLSLKLTTF</sequence>
<feature type="non-terminal residue" evidence="2">
    <location>
        <position position="1"/>
    </location>
</feature>